<dbReference type="InterPro" id="IPR019594">
    <property type="entry name" value="Glu/Gly-bd"/>
</dbReference>
<reference evidence="12 13" key="1">
    <citation type="submission" date="2021-06" db="EMBL/GenBank/DDBJ databases">
        <title>Caerostris extrusa draft genome.</title>
        <authorList>
            <person name="Kono N."/>
            <person name="Arakawa K."/>
        </authorList>
    </citation>
    <scope>NUCLEOTIDE SEQUENCE [LARGE SCALE GENOMIC DNA]</scope>
</reference>
<evidence type="ECO:0000313" key="13">
    <source>
        <dbReference type="Proteomes" id="UP001054945"/>
    </source>
</evidence>
<evidence type="ECO:0000256" key="4">
    <source>
        <dbReference type="ARBA" id="ARBA00022989"/>
    </source>
</evidence>
<comment type="subcellular location">
    <subcellularLocation>
        <location evidence="1">Membrane</location>
        <topology evidence="1">Multi-pass membrane protein</topology>
    </subcellularLocation>
</comment>
<keyword evidence="8" id="KW-0325">Glycoprotein</keyword>
<dbReference type="EMBL" id="BPLR01011174">
    <property type="protein sequence ID" value="GIY44654.1"/>
    <property type="molecule type" value="Genomic_DNA"/>
</dbReference>
<dbReference type="Proteomes" id="UP001054945">
    <property type="component" value="Unassembled WGS sequence"/>
</dbReference>
<gene>
    <name evidence="12" type="ORF">CEXT_65911</name>
</gene>
<evidence type="ECO:0000256" key="9">
    <source>
        <dbReference type="ARBA" id="ARBA00023286"/>
    </source>
</evidence>
<name>A0AAV4TG14_CAEEX</name>
<sequence length="81" mass="8971">MKYEIVVSKDKIFYNSLTDGNFTGILGMIQRGEADLTASYLPWQEIRSKAVDFSMPYKLGGADFITSKPGNIKSNLAPSSF</sequence>
<accession>A0AAV4TG14</accession>
<dbReference type="SUPFAM" id="SSF53850">
    <property type="entry name" value="Periplasmic binding protein-like II"/>
    <property type="match status" value="1"/>
</dbReference>
<keyword evidence="5" id="KW-0406">Ion transport</keyword>
<keyword evidence="2" id="KW-0813">Transport</keyword>
<proteinExistence type="predicted"/>
<keyword evidence="10" id="KW-0407">Ion channel</keyword>
<keyword evidence="4" id="KW-1133">Transmembrane helix</keyword>
<dbReference type="Pfam" id="PF10613">
    <property type="entry name" value="Lig_chan-Glu_bd"/>
    <property type="match status" value="1"/>
</dbReference>
<feature type="domain" description="Ionotropic glutamate receptor L-glutamate and glycine-binding" evidence="11">
    <location>
        <begin position="2"/>
        <end position="69"/>
    </location>
</feature>
<keyword evidence="3" id="KW-0812">Transmembrane</keyword>
<dbReference type="Gene3D" id="3.40.190.10">
    <property type="entry name" value="Periplasmic binding protein-like II"/>
    <property type="match status" value="1"/>
</dbReference>
<keyword evidence="13" id="KW-1185">Reference proteome</keyword>
<evidence type="ECO:0000256" key="8">
    <source>
        <dbReference type="ARBA" id="ARBA00023180"/>
    </source>
</evidence>
<evidence type="ECO:0000256" key="2">
    <source>
        <dbReference type="ARBA" id="ARBA00022448"/>
    </source>
</evidence>
<evidence type="ECO:0000256" key="10">
    <source>
        <dbReference type="ARBA" id="ARBA00023303"/>
    </source>
</evidence>
<keyword evidence="9" id="KW-1071">Ligand-gated ion channel</keyword>
<protein>
    <recommendedName>
        <fullName evidence="11">Ionotropic glutamate receptor L-glutamate and glycine-binding domain-containing protein</fullName>
    </recommendedName>
</protein>
<evidence type="ECO:0000256" key="6">
    <source>
        <dbReference type="ARBA" id="ARBA00023136"/>
    </source>
</evidence>
<evidence type="ECO:0000256" key="3">
    <source>
        <dbReference type="ARBA" id="ARBA00022692"/>
    </source>
</evidence>
<evidence type="ECO:0000313" key="12">
    <source>
        <dbReference type="EMBL" id="GIY44654.1"/>
    </source>
</evidence>
<evidence type="ECO:0000256" key="5">
    <source>
        <dbReference type="ARBA" id="ARBA00023065"/>
    </source>
</evidence>
<evidence type="ECO:0000256" key="7">
    <source>
        <dbReference type="ARBA" id="ARBA00023170"/>
    </source>
</evidence>
<organism evidence="12 13">
    <name type="scientific">Caerostris extrusa</name>
    <name type="common">Bark spider</name>
    <name type="synonym">Caerostris bankana</name>
    <dbReference type="NCBI Taxonomy" id="172846"/>
    <lineage>
        <taxon>Eukaryota</taxon>
        <taxon>Metazoa</taxon>
        <taxon>Ecdysozoa</taxon>
        <taxon>Arthropoda</taxon>
        <taxon>Chelicerata</taxon>
        <taxon>Arachnida</taxon>
        <taxon>Araneae</taxon>
        <taxon>Araneomorphae</taxon>
        <taxon>Entelegynae</taxon>
        <taxon>Araneoidea</taxon>
        <taxon>Araneidae</taxon>
        <taxon>Caerostris</taxon>
    </lineage>
</organism>
<evidence type="ECO:0000259" key="11">
    <source>
        <dbReference type="Pfam" id="PF10613"/>
    </source>
</evidence>
<comment type="caution">
    <text evidence="12">The sequence shown here is derived from an EMBL/GenBank/DDBJ whole genome shotgun (WGS) entry which is preliminary data.</text>
</comment>
<evidence type="ECO:0000256" key="1">
    <source>
        <dbReference type="ARBA" id="ARBA00004141"/>
    </source>
</evidence>
<keyword evidence="7" id="KW-0675">Receptor</keyword>
<keyword evidence="6" id="KW-0472">Membrane</keyword>
<dbReference type="GO" id="GO:0016020">
    <property type="term" value="C:membrane"/>
    <property type="evidence" value="ECO:0007669"/>
    <property type="project" value="UniProtKB-SubCell"/>
</dbReference>
<dbReference type="AlphaFoldDB" id="A0AAV4TG14"/>
<dbReference type="GO" id="GO:0015276">
    <property type="term" value="F:ligand-gated monoatomic ion channel activity"/>
    <property type="evidence" value="ECO:0007669"/>
    <property type="project" value="InterPro"/>
</dbReference>